<dbReference type="Ensembl" id="ENSUMAT00000012873.1">
    <property type="protein sequence ID" value="ENSUMAP00000010802.1"/>
    <property type="gene ID" value="ENSUMAG00000008132.1"/>
</dbReference>
<sequence length="114" mass="12583">VHDHEQRGAGDQDELQGPEAHVRHGEELVVADVGAARLLGVAHEVLLLVIPHLLGGHHVHQHHTEDEDQRQPDAAEGCGVLVDPAQEPFEDPPVHSGPRRWLLLLGNNRHFPHL</sequence>
<dbReference type="AlphaFoldDB" id="A0A452TRE9"/>
<protein>
    <submittedName>
        <fullName evidence="2">Uncharacterized protein</fullName>
    </submittedName>
</protein>
<dbReference type="OMA" id="ECPVHDE"/>
<dbReference type="GeneTree" id="ENSGT01120000273000"/>
<reference evidence="2" key="1">
    <citation type="submission" date="2019-03" db="UniProtKB">
        <authorList>
            <consortium name="Ensembl"/>
        </authorList>
    </citation>
    <scope>IDENTIFICATION</scope>
</reference>
<feature type="region of interest" description="Disordered" evidence="1">
    <location>
        <begin position="1"/>
        <end position="23"/>
    </location>
</feature>
<accession>A0A452TRE9</accession>
<proteinExistence type="predicted"/>
<feature type="compositionally biased region" description="Basic and acidic residues" evidence="1">
    <location>
        <begin position="1"/>
        <end position="10"/>
    </location>
</feature>
<evidence type="ECO:0000256" key="1">
    <source>
        <dbReference type="SAM" id="MobiDB-lite"/>
    </source>
</evidence>
<name>A0A452TRE9_URSMA</name>
<evidence type="ECO:0000313" key="2">
    <source>
        <dbReference type="Ensembl" id="ENSUMAP00000010802"/>
    </source>
</evidence>
<organism evidence="2">
    <name type="scientific">Ursus maritimus</name>
    <name type="common">Polar bear</name>
    <name type="synonym">Thalarctos maritimus</name>
    <dbReference type="NCBI Taxonomy" id="29073"/>
    <lineage>
        <taxon>Eukaryota</taxon>
        <taxon>Metazoa</taxon>
        <taxon>Chordata</taxon>
        <taxon>Craniata</taxon>
        <taxon>Vertebrata</taxon>
        <taxon>Euteleostomi</taxon>
        <taxon>Mammalia</taxon>
        <taxon>Eutheria</taxon>
        <taxon>Laurasiatheria</taxon>
        <taxon>Carnivora</taxon>
        <taxon>Caniformia</taxon>
        <taxon>Ursidae</taxon>
        <taxon>Ursus</taxon>
    </lineage>
</organism>